<evidence type="ECO:0000313" key="3">
    <source>
        <dbReference type="EnsemblMetazoa" id="ISCW010651-PA"/>
    </source>
</evidence>
<evidence type="ECO:0000313" key="4">
    <source>
        <dbReference type="Proteomes" id="UP000001555"/>
    </source>
</evidence>
<dbReference type="VEuPathDB" id="VectorBase:ISCP_009677"/>
<dbReference type="EMBL" id="DS859617">
    <property type="protein sequence ID" value="EEC13976.1"/>
    <property type="molecule type" value="Genomic_DNA"/>
</dbReference>
<gene>
    <name evidence="2" type="ORF">IscW_ISCW010651</name>
</gene>
<name>B7Q554_IXOSC</name>
<reference evidence="2 4" key="1">
    <citation type="submission" date="2008-03" db="EMBL/GenBank/DDBJ databases">
        <title>Annotation of Ixodes scapularis.</title>
        <authorList>
            <consortium name="Ixodes scapularis Genome Project Consortium"/>
            <person name="Caler E."/>
            <person name="Hannick L.I."/>
            <person name="Bidwell S."/>
            <person name="Joardar V."/>
            <person name="Thiagarajan M."/>
            <person name="Amedeo P."/>
            <person name="Galinsky K.J."/>
            <person name="Schobel S."/>
            <person name="Inman J."/>
            <person name="Hostetler J."/>
            <person name="Miller J."/>
            <person name="Hammond M."/>
            <person name="Megy K."/>
            <person name="Lawson D."/>
            <person name="Kodira C."/>
            <person name="Sutton G."/>
            <person name="Meyer J."/>
            <person name="Hill C.A."/>
            <person name="Birren B."/>
            <person name="Nene V."/>
            <person name="Collins F."/>
            <person name="Alarcon-Chaidez F."/>
            <person name="Wikel S."/>
            <person name="Strausberg R."/>
        </authorList>
    </citation>
    <scope>NUCLEOTIDE SEQUENCE [LARGE SCALE GENOMIC DNA]</scope>
    <source>
        <strain evidence="4">Wikel</strain>
        <strain evidence="2">Wikel colony</strain>
    </source>
</reference>
<keyword evidence="4" id="KW-1185">Reference proteome</keyword>
<keyword evidence="1" id="KW-0472">Membrane</keyword>
<dbReference type="AlphaFoldDB" id="B7Q554"/>
<dbReference type="EMBL" id="ABJB010755495">
    <property type="status" value="NOT_ANNOTATED_CDS"/>
    <property type="molecule type" value="Genomic_DNA"/>
</dbReference>
<dbReference type="PaxDb" id="6945-B7Q554"/>
<dbReference type="HOGENOM" id="CLU_691308_0_0_1"/>
<dbReference type="Proteomes" id="UP000001555">
    <property type="component" value="Unassembled WGS sequence"/>
</dbReference>
<dbReference type="EnsemblMetazoa" id="ISCW010651-RA">
    <property type="protein sequence ID" value="ISCW010651-PA"/>
    <property type="gene ID" value="ISCW010651"/>
</dbReference>
<organism>
    <name type="scientific">Ixodes scapularis</name>
    <name type="common">Black-legged tick</name>
    <name type="synonym">Deer tick</name>
    <dbReference type="NCBI Taxonomy" id="6945"/>
    <lineage>
        <taxon>Eukaryota</taxon>
        <taxon>Metazoa</taxon>
        <taxon>Ecdysozoa</taxon>
        <taxon>Arthropoda</taxon>
        <taxon>Chelicerata</taxon>
        <taxon>Arachnida</taxon>
        <taxon>Acari</taxon>
        <taxon>Parasitiformes</taxon>
        <taxon>Ixodida</taxon>
        <taxon>Ixodoidea</taxon>
        <taxon>Ixodidae</taxon>
        <taxon>Ixodinae</taxon>
        <taxon>Ixodes</taxon>
    </lineage>
</organism>
<feature type="transmembrane region" description="Helical" evidence="1">
    <location>
        <begin position="124"/>
        <end position="148"/>
    </location>
</feature>
<evidence type="ECO:0000313" key="2">
    <source>
        <dbReference type="EMBL" id="EEC13976.1"/>
    </source>
</evidence>
<keyword evidence="1" id="KW-0812">Transmembrane</keyword>
<sequence length="399" mass="43710">MCFKGGSLLDQGPGPPLEQIAAEPYEMDVKPVQPYQVPVSYMRSLVSQLQATPSDINFFLELGRDPNDFLDILDNYQHGISTAIQLGNTLLGLLSLGGVLVVAGRFAGFCGDDDVQEASPLYNAFYTTTLGVTLFAAAVDVLLAFMLYQSSSDLSASINVLPSVKAMAVNDLAAFVKNTVQQKLVIAEREKRHRLEELEEHFHRGFSSYLKARVRKDMKLYEASEDAVVRITTIRSGGSPMGSIDRSDILEIRIPTPPAPEPPPPPRTPTHTVETVHIKIPPPAQPPPPVAAPPRQKVSTIEIHLPSQYLSQAQVPPPPPTRAAERTVSLIIGGTEGFPVARRSSGNTTMVHVDQASQKRITHHRLNPASWLWSLWYPFWGGGVHETAVRVSSSNDFLQ</sequence>
<dbReference type="InParanoid" id="B7Q554"/>
<proteinExistence type="predicted"/>
<protein>
    <submittedName>
        <fullName evidence="2 3">Uncharacterized protein</fullName>
    </submittedName>
</protein>
<accession>B7Q554</accession>
<dbReference type="VEuPathDB" id="VectorBase:ISCI010651"/>
<dbReference type="VEuPathDB" id="VectorBase:ISCW010651"/>
<dbReference type="OrthoDB" id="6505718at2759"/>
<keyword evidence="1" id="KW-1133">Transmembrane helix</keyword>
<feature type="transmembrane region" description="Helical" evidence="1">
    <location>
        <begin position="86"/>
        <end position="104"/>
    </location>
</feature>
<reference evidence="3" key="2">
    <citation type="submission" date="2020-05" db="UniProtKB">
        <authorList>
            <consortium name="EnsemblMetazoa"/>
        </authorList>
    </citation>
    <scope>IDENTIFICATION</scope>
    <source>
        <strain evidence="3">wikel</strain>
    </source>
</reference>
<evidence type="ECO:0000256" key="1">
    <source>
        <dbReference type="SAM" id="Phobius"/>
    </source>
</evidence>